<gene>
    <name evidence="2" type="ORF">QUW08_07365</name>
</gene>
<feature type="transmembrane region" description="Helical" evidence="1">
    <location>
        <begin position="77"/>
        <end position="99"/>
    </location>
</feature>
<dbReference type="SUPFAM" id="SSF103473">
    <property type="entry name" value="MFS general substrate transporter"/>
    <property type="match status" value="1"/>
</dbReference>
<keyword evidence="3" id="KW-1185">Reference proteome</keyword>
<keyword evidence="1" id="KW-1133">Transmembrane helix</keyword>
<evidence type="ECO:0000256" key="1">
    <source>
        <dbReference type="SAM" id="Phobius"/>
    </source>
</evidence>
<keyword evidence="1" id="KW-0472">Membrane</keyword>
<feature type="transmembrane region" description="Helical" evidence="1">
    <location>
        <begin position="6"/>
        <end position="29"/>
    </location>
</feature>
<comment type="caution">
    <text evidence="2">The sequence shown here is derived from an EMBL/GenBank/DDBJ whole genome shotgun (WGS) entry which is preliminary data.</text>
</comment>
<name>A0ABT7UQE7_9FIRM</name>
<accession>A0ABT7UQE7</accession>
<proteinExistence type="predicted"/>
<dbReference type="RefSeq" id="WP_289599713.1">
    <property type="nucleotide sequence ID" value="NZ_JAUDCL010000010.1"/>
</dbReference>
<organism evidence="2 3">
    <name type="scientific">Allofournierella massiliensis</name>
    <dbReference type="NCBI Taxonomy" id="1650663"/>
    <lineage>
        <taxon>Bacteria</taxon>
        <taxon>Bacillati</taxon>
        <taxon>Bacillota</taxon>
        <taxon>Clostridia</taxon>
        <taxon>Eubacteriales</taxon>
        <taxon>Oscillospiraceae</taxon>
        <taxon>Allofournierella</taxon>
    </lineage>
</organism>
<protein>
    <submittedName>
        <fullName evidence="2">Uncharacterized protein</fullName>
    </submittedName>
</protein>
<dbReference type="Proteomes" id="UP001529380">
    <property type="component" value="Unassembled WGS sequence"/>
</dbReference>
<reference evidence="3" key="2">
    <citation type="submission" date="2023-06" db="EMBL/GenBank/DDBJ databases">
        <title>Identification and characterization of horizontal gene transfer across gut microbiota members of farm animals based on homology search.</title>
        <authorList>
            <person name="Zeman M."/>
            <person name="Kubasova T."/>
            <person name="Jahodarova E."/>
            <person name="Nykrynova M."/>
            <person name="Rychlik I."/>
        </authorList>
    </citation>
    <scope>NUCLEOTIDE SEQUENCE [LARGE SCALE GENOMIC DNA]</scope>
    <source>
        <strain evidence="3">ET340</strain>
    </source>
</reference>
<evidence type="ECO:0000313" key="2">
    <source>
        <dbReference type="EMBL" id="MDM8201109.1"/>
    </source>
</evidence>
<reference evidence="2 3" key="3">
    <citation type="submission" date="2023-06" db="EMBL/GenBank/DDBJ databases">
        <authorList>
            <person name="Zeman M."/>
            <person name="Kubasova T."/>
            <person name="Jahodarova E."/>
            <person name="Nykrynova M."/>
            <person name="Rychlik I."/>
        </authorList>
    </citation>
    <scope>NUCLEOTIDE SEQUENCE [LARGE SCALE GENOMIC DNA]</scope>
    <source>
        <strain evidence="2 3">ET340</strain>
    </source>
</reference>
<dbReference type="InterPro" id="IPR036259">
    <property type="entry name" value="MFS_trans_sf"/>
</dbReference>
<dbReference type="EMBL" id="JAUDCL010000010">
    <property type="protein sequence ID" value="MDM8201109.1"/>
    <property type="molecule type" value="Genomic_DNA"/>
</dbReference>
<reference evidence="2 3" key="1">
    <citation type="submission" date="2023-06" db="EMBL/GenBank/DDBJ databases">
        <title>Identification and characterization of horizontal gene transfer across gut microbiota members of farm animals based on homology search.</title>
        <authorList>
            <person name="Schwarzerova J."/>
            <person name="Nykrynova M."/>
            <person name="Jureckova K."/>
            <person name="Cejkova D."/>
            <person name="Rychlik I."/>
        </authorList>
    </citation>
    <scope>NUCLEOTIDE SEQUENCE [LARGE SCALE GENOMIC DNA]</scope>
    <source>
        <strain evidence="2 3">ET340</strain>
    </source>
</reference>
<evidence type="ECO:0000313" key="3">
    <source>
        <dbReference type="Proteomes" id="UP001529380"/>
    </source>
</evidence>
<sequence length="126" mass="13912">MLHPEWWNLMSIFLGLAALALPPLGGVLLARKGRRWHWCMALSMAACAISLYGWIAYTRYLVEIQNFSALLDTQPAGQMVSGALLLAVLLVNGVTAAILETRPEVQQAQLLPENNPRKSNSRKQEG</sequence>
<keyword evidence="1" id="KW-0812">Transmembrane</keyword>
<feature type="transmembrane region" description="Helical" evidence="1">
    <location>
        <begin position="36"/>
        <end position="57"/>
    </location>
</feature>